<keyword evidence="1" id="KW-0067">ATP-binding</keyword>
<dbReference type="Gene3D" id="3.40.50.300">
    <property type="entry name" value="P-loop containing nucleotide triphosphate hydrolases"/>
    <property type="match status" value="1"/>
</dbReference>
<evidence type="ECO:0000313" key="1">
    <source>
        <dbReference type="EMBL" id="RGS40345.1"/>
    </source>
</evidence>
<proteinExistence type="predicted"/>
<feature type="non-terminal residue" evidence="1">
    <location>
        <position position="35"/>
    </location>
</feature>
<keyword evidence="1" id="KW-0132">Cell division</keyword>
<comment type="caution">
    <text evidence="1">The sequence shown here is derived from an EMBL/GenBank/DDBJ whole genome shotgun (WGS) entry which is preliminary data.</text>
</comment>
<dbReference type="EMBL" id="QRVK01000029">
    <property type="protein sequence ID" value="RGS40345.1"/>
    <property type="molecule type" value="Genomic_DNA"/>
</dbReference>
<dbReference type="InterPro" id="IPR027417">
    <property type="entry name" value="P-loop_NTPase"/>
</dbReference>
<keyword evidence="1" id="KW-0131">Cell cycle</keyword>
<dbReference type="SUPFAM" id="SSF52540">
    <property type="entry name" value="P-loop containing nucleoside triphosphate hydrolases"/>
    <property type="match status" value="1"/>
</dbReference>
<reference evidence="1 3" key="1">
    <citation type="submission" date="2018-08" db="EMBL/GenBank/DDBJ databases">
        <title>A genome reference for cultivated species of the human gut microbiota.</title>
        <authorList>
            <person name="Zou Y."/>
            <person name="Xue W."/>
            <person name="Luo G."/>
        </authorList>
    </citation>
    <scope>NUCLEOTIDE SEQUENCE [LARGE SCALE GENOMIC DNA]</scope>
    <source>
        <strain evidence="1 3">AF22-21</strain>
    </source>
</reference>
<dbReference type="GO" id="GO:0005524">
    <property type="term" value="F:ATP binding"/>
    <property type="evidence" value="ECO:0007669"/>
    <property type="project" value="UniProtKB-KW"/>
</dbReference>
<dbReference type="EMBL" id="QRVK01000022">
    <property type="protein sequence ID" value="RGS41176.1"/>
    <property type="molecule type" value="Genomic_DNA"/>
</dbReference>
<evidence type="ECO:0000313" key="3">
    <source>
        <dbReference type="Proteomes" id="UP000283295"/>
    </source>
</evidence>
<dbReference type="AlphaFoldDB" id="A0A3R5WMZ9"/>
<protein>
    <submittedName>
        <fullName evidence="1">Cell division ATP-binding protein FtsE</fullName>
    </submittedName>
</protein>
<sequence>MIELENVSMTYPGGIEALKNVNINIEKGEFVFIVG</sequence>
<accession>A0A3R5WMZ9</accession>
<name>A0A3R5WMZ9_9FIRM</name>
<dbReference type="Proteomes" id="UP000283295">
    <property type="component" value="Unassembled WGS sequence"/>
</dbReference>
<gene>
    <name evidence="2" type="ORF">DWX94_09235</name>
    <name evidence="1" type="ORF">DWX94_10575</name>
</gene>
<evidence type="ECO:0000313" key="2">
    <source>
        <dbReference type="EMBL" id="RGS41176.1"/>
    </source>
</evidence>
<keyword evidence="1" id="KW-0547">Nucleotide-binding</keyword>
<dbReference type="GO" id="GO:0051301">
    <property type="term" value="P:cell division"/>
    <property type="evidence" value="ECO:0007669"/>
    <property type="project" value="UniProtKB-KW"/>
</dbReference>
<organism evidence="1 3">
    <name type="scientific">Coprococcus eutactus</name>
    <dbReference type="NCBI Taxonomy" id="33043"/>
    <lineage>
        <taxon>Bacteria</taxon>
        <taxon>Bacillati</taxon>
        <taxon>Bacillota</taxon>
        <taxon>Clostridia</taxon>
        <taxon>Lachnospirales</taxon>
        <taxon>Lachnospiraceae</taxon>
        <taxon>Coprococcus</taxon>
    </lineage>
</organism>